<dbReference type="GO" id="GO:0031146">
    <property type="term" value="P:SCF-dependent proteasomal ubiquitin-dependent protein catabolic process"/>
    <property type="evidence" value="ECO:0000318"/>
    <property type="project" value="GO_Central"/>
</dbReference>
<gene>
    <name evidence="1" type="ORF">PHYPA_020350</name>
</gene>
<keyword evidence="3" id="KW-1185">Reference proteome</keyword>
<organism evidence="1">
    <name type="scientific">Physcomitrium patens</name>
    <name type="common">Spreading-leaved earth moss</name>
    <name type="synonym">Physcomitrella patens</name>
    <dbReference type="NCBI Taxonomy" id="3218"/>
    <lineage>
        <taxon>Eukaryota</taxon>
        <taxon>Viridiplantae</taxon>
        <taxon>Streptophyta</taxon>
        <taxon>Embryophyta</taxon>
        <taxon>Bryophyta</taxon>
        <taxon>Bryophytina</taxon>
        <taxon>Bryopsida</taxon>
        <taxon>Funariidae</taxon>
        <taxon>Funariales</taxon>
        <taxon>Funariaceae</taxon>
        <taxon>Physcomitrium</taxon>
    </lineage>
</organism>
<dbReference type="SUPFAM" id="SSF117281">
    <property type="entry name" value="Kelch motif"/>
    <property type="match status" value="1"/>
</dbReference>
<evidence type="ECO:0000313" key="2">
    <source>
        <dbReference type="EnsemblPlants" id="Pp3c16_2190V3.1"/>
    </source>
</evidence>
<proteinExistence type="predicted"/>
<reference evidence="2" key="3">
    <citation type="submission" date="2020-12" db="UniProtKB">
        <authorList>
            <consortium name="EnsemblPlants"/>
        </authorList>
    </citation>
    <scope>IDENTIFICATION</scope>
</reference>
<reference evidence="1 3" key="1">
    <citation type="journal article" date="2008" name="Science">
        <title>The Physcomitrella genome reveals evolutionary insights into the conquest of land by plants.</title>
        <authorList>
            <person name="Rensing S."/>
            <person name="Lang D."/>
            <person name="Zimmer A."/>
            <person name="Terry A."/>
            <person name="Salamov A."/>
            <person name="Shapiro H."/>
            <person name="Nishiyama T."/>
            <person name="Perroud P.-F."/>
            <person name="Lindquist E."/>
            <person name="Kamisugi Y."/>
            <person name="Tanahashi T."/>
            <person name="Sakakibara K."/>
            <person name="Fujita T."/>
            <person name="Oishi K."/>
            <person name="Shin-I T."/>
            <person name="Kuroki Y."/>
            <person name="Toyoda A."/>
            <person name="Suzuki Y."/>
            <person name="Hashimoto A."/>
            <person name="Yamaguchi K."/>
            <person name="Sugano A."/>
            <person name="Kohara Y."/>
            <person name="Fujiyama A."/>
            <person name="Anterola A."/>
            <person name="Aoki S."/>
            <person name="Ashton N."/>
            <person name="Barbazuk W.B."/>
            <person name="Barker E."/>
            <person name="Bennetzen J."/>
            <person name="Bezanilla M."/>
            <person name="Blankenship R."/>
            <person name="Cho S.H."/>
            <person name="Dutcher S."/>
            <person name="Estelle M."/>
            <person name="Fawcett J.A."/>
            <person name="Gundlach H."/>
            <person name="Hanada K."/>
            <person name="Heyl A."/>
            <person name="Hicks K.A."/>
            <person name="Hugh J."/>
            <person name="Lohr M."/>
            <person name="Mayer K."/>
            <person name="Melkozernov A."/>
            <person name="Murata T."/>
            <person name="Nelson D."/>
            <person name="Pils B."/>
            <person name="Prigge M."/>
            <person name="Reiss B."/>
            <person name="Renner T."/>
            <person name="Rombauts S."/>
            <person name="Rushton P."/>
            <person name="Sanderfoot A."/>
            <person name="Schween G."/>
            <person name="Shiu S.-H."/>
            <person name="Stueber K."/>
            <person name="Theodoulou F.L."/>
            <person name="Tu H."/>
            <person name="Van de Peer Y."/>
            <person name="Verrier P.J."/>
            <person name="Waters E."/>
            <person name="Wood A."/>
            <person name="Yang L."/>
            <person name="Cove D."/>
            <person name="Cuming A."/>
            <person name="Hasebe M."/>
            <person name="Lucas S."/>
            <person name="Mishler D.B."/>
            <person name="Reski R."/>
            <person name="Grigoriev I."/>
            <person name="Quatrano R.S."/>
            <person name="Boore J.L."/>
        </authorList>
    </citation>
    <scope>NUCLEOTIDE SEQUENCE [LARGE SCALE GENOMIC DNA]</scope>
    <source>
        <strain evidence="2 3">cv. Gransden 2004</strain>
    </source>
</reference>
<dbReference type="Proteomes" id="UP000006727">
    <property type="component" value="Chromosome 16"/>
</dbReference>
<reference evidence="1 3" key="2">
    <citation type="journal article" date="2018" name="Plant J.">
        <title>The Physcomitrella patens chromosome-scale assembly reveals moss genome structure and evolution.</title>
        <authorList>
            <person name="Lang D."/>
            <person name="Ullrich K.K."/>
            <person name="Murat F."/>
            <person name="Fuchs J."/>
            <person name="Jenkins J."/>
            <person name="Haas F.B."/>
            <person name="Piednoel M."/>
            <person name="Gundlach H."/>
            <person name="Van Bel M."/>
            <person name="Meyberg R."/>
            <person name="Vives C."/>
            <person name="Morata J."/>
            <person name="Symeonidi A."/>
            <person name="Hiss M."/>
            <person name="Muchero W."/>
            <person name="Kamisugi Y."/>
            <person name="Saleh O."/>
            <person name="Blanc G."/>
            <person name="Decker E.L."/>
            <person name="van Gessel N."/>
            <person name="Grimwood J."/>
            <person name="Hayes R.D."/>
            <person name="Graham S.W."/>
            <person name="Gunter L.E."/>
            <person name="McDaniel S.F."/>
            <person name="Hoernstein S.N.W."/>
            <person name="Larsson A."/>
            <person name="Li F.W."/>
            <person name="Perroud P.F."/>
            <person name="Phillips J."/>
            <person name="Ranjan P."/>
            <person name="Rokshar D.S."/>
            <person name="Rothfels C.J."/>
            <person name="Schneider L."/>
            <person name="Shu S."/>
            <person name="Stevenson D.W."/>
            <person name="Thummler F."/>
            <person name="Tillich M."/>
            <person name="Villarreal Aguilar J.C."/>
            <person name="Widiez T."/>
            <person name="Wong G.K."/>
            <person name="Wymore A."/>
            <person name="Zhang Y."/>
            <person name="Zimmer A.D."/>
            <person name="Quatrano R.S."/>
            <person name="Mayer K.F.X."/>
            <person name="Goodstein D."/>
            <person name="Casacuberta J.M."/>
            <person name="Vandepoele K."/>
            <person name="Reski R."/>
            <person name="Cuming A.C."/>
            <person name="Tuskan G.A."/>
            <person name="Maumus F."/>
            <person name="Salse J."/>
            <person name="Schmutz J."/>
            <person name="Rensing S.A."/>
        </authorList>
    </citation>
    <scope>NUCLEOTIDE SEQUENCE [LARGE SCALE GENOMIC DNA]</scope>
    <source>
        <strain evidence="2 3">cv. Gransden 2004</strain>
    </source>
</reference>
<dbReference type="InterPro" id="IPR050796">
    <property type="entry name" value="SCF_F-box_component"/>
</dbReference>
<dbReference type="AlphaFoldDB" id="A0A2K1J6U8"/>
<evidence type="ECO:0000313" key="3">
    <source>
        <dbReference type="Proteomes" id="UP000006727"/>
    </source>
</evidence>
<sequence length="705" mass="79331">MSWCKKEGQQCARIMDSYYLKPLDPHIWQELPSLLVALIISKLPIMKLIEVVQHCRRFIKNQVMDSPPQLLQEHRSVECLFPIFATSESGRMSAFGVKSQSWKPMPGLDFLPHDVKHVLAGSGGLMCVTSSQYQYRWREKTTQAQEILSARKSIQPQPVIVICNSLTRKTRVLPPMPSALRFAVAHLKIRTRASNYALYLAGWDEEANAMVVTVFTSKAQAWVGWRSLPNDLRPISSAFPGAVSCAVLQNEMWLAAENRWAGYWRPRITGFDFNTQSWKYVLHWLSNYEAPRLVQADDCLYVVSTFSEKPFSLHIFEVVGACERECPYSNFEEVAQMPCNVHRKFFDVVVRKPRPCQIRWKCRADNGFIFFYNTESGGLVWYNIGAVMDVPSIEHTCPIDCVDTEPNERATSTDVTRLQRREGQTWQRGQRIKENRKECVTQFAPQELPLPGFGPRWHSRFDNSVQVFGAVRNRIEVALPHFIHVLLASECAGITSTSRSKSVKRFDAMLIANVSSSYVVSFGGDWSLSEDGVTTAGLRNLCSTSSKRASMANERSLLPEFVSVASDGDANLCGMSRFGGVMSTASVCGKKVAGAIEGVLTCFYGVVVAQTAGSQSKWLIGTVPKSQTQALATYSNGYSLGMIRTWYGVVCEPMALFIKFSECHVLEERSHFILGSFVQFQVQGCWEAHIPIDFCQFIFSPLPSH</sequence>
<protein>
    <recommendedName>
        <fullName evidence="4">F-box domain-containing protein</fullName>
    </recommendedName>
</protein>
<dbReference type="GO" id="GO:0004842">
    <property type="term" value="F:ubiquitin-protein transferase activity"/>
    <property type="evidence" value="ECO:0000318"/>
    <property type="project" value="GO_Central"/>
</dbReference>
<accession>A0A2K1J6U8</accession>
<dbReference type="InterPro" id="IPR015915">
    <property type="entry name" value="Kelch-typ_b-propeller"/>
</dbReference>
<dbReference type="Gramene" id="Pp3c16_2190V3.1">
    <property type="protein sequence ID" value="Pp3c16_2190V3.1"/>
    <property type="gene ID" value="Pp3c16_2190"/>
</dbReference>
<dbReference type="EMBL" id="ABEU02000016">
    <property type="protein sequence ID" value="PNR37242.1"/>
    <property type="molecule type" value="Genomic_DNA"/>
</dbReference>
<dbReference type="PaxDb" id="3218-PP1S242_83V6.1"/>
<name>A0A2K1J6U8_PHYPA</name>
<dbReference type="EnsemblPlants" id="Pp3c16_2190V3.1">
    <property type="protein sequence ID" value="Pp3c16_2190V3.1"/>
    <property type="gene ID" value="Pp3c16_2190"/>
</dbReference>
<evidence type="ECO:0000313" key="1">
    <source>
        <dbReference type="EMBL" id="PNR37242.1"/>
    </source>
</evidence>
<dbReference type="PANTHER" id="PTHR31672">
    <property type="entry name" value="BNACNNG10540D PROTEIN"/>
    <property type="match status" value="1"/>
</dbReference>
<evidence type="ECO:0008006" key="4">
    <source>
        <dbReference type="Google" id="ProtNLM"/>
    </source>
</evidence>
<dbReference type="InParanoid" id="A0A2K1J6U8"/>